<accession>A0A1N6HTJ8</accession>
<dbReference type="InterPro" id="IPR027396">
    <property type="entry name" value="DsrEFH-like"/>
</dbReference>
<organism evidence="2 3">
    <name type="scientific">Parasphingorhabdus marina DSM 22363</name>
    <dbReference type="NCBI Taxonomy" id="1123272"/>
    <lineage>
        <taxon>Bacteria</taxon>
        <taxon>Pseudomonadati</taxon>
        <taxon>Pseudomonadota</taxon>
        <taxon>Alphaproteobacteria</taxon>
        <taxon>Sphingomonadales</taxon>
        <taxon>Sphingomonadaceae</taxon>
        <taxon>Parasphingorhabdus</taxon>
    </lineage>
</organism>
<dbReference type="PANTHER" id="PTHR37691">
    <property type="entry name" value="BLR3518 PROTEIN"/>
    <property type="match status" value="1"/>
</dbReference>
<proteinExistence type="predicted"/>
<gene>
    <name evidence="2" type="ORF">SAMN02745824_3450</name>
</gene>
<keyword evidence="1" id="KW-0732">Signal</keyword>
<dbReference type="PANTHER" id="PTHR37691:SF1">
    <property type="entry name" value="BLR3518 PROTEIN"/>
    <property type="match status" value="1"/>
</dbReference>
<sequence>MKSFANAFCLSIMVAITPASAQPEGFETGPVFTDFGPAAEVQTDTPLPADSTFRIAFDVAKKADPDKLNRTIESAARFINMHVKAGVPAENIRLAIVVHGGAAGDVVNQAVYGARNEGATNGSAAAIAALQEKGVTFHLCGQSAAAYKIRNADLLPGVRMDLSAMTAHAQLQQQGFTLNPF</sequence>
<feature type="chain" id="PRO_5012839591" evidence="1">
    <location>
        <begin position="22"/>
        <end position="181"/>
    </location>
</feature>
<dbReference type="InterPro" id="IPR003787">
    <property type="entry name" value="Sulphur_relay_DsrE/F-like"/>
</dbReference>
<keyword evidence="3" id="KW-1185">Reference proteome</keyword>
<dbReference type="EMBL" id="FSQW01000002">
    <property type="protein sequence ID" value="SIO23066.1"/>
    <property type="molecule type" value="Genomic_DNA"/>
</dbReference>
<name>A0A1N6HTJ8_9SPHN</name>
<reference evidence="3" key="1">
    <citation type="submission" date="2016-11" db="EMBL/GenBank/DDBJ databases">
        <authorList>
            <person name="Varghese N."/>
            <person name="Submissions S."/>
        </authorList>
    </citation>
    <scope>NUCLEOTIDE SEQUENCE [LARGE SCALE GENOMIC DNA]</scope>
    <source>
        <strain evidence="3">DSM 22363</strain>
    </source>
</reference>
<dbReference type="Gene3D" id="3.40.1260.10">
    <property type="entry name" value="DsrEFH-like"/>
    <property type="match status" value="1"/>
</dbReference>
<dbReference type="Pfam" id="PF02635">
    <property type="entry name" value="DsrE"/>
    <property type="match status" value="1"/>
</dbReference>
<dbReference type="Proteomes" id="UP000185192">
    <property type="component" value="Unassembled WGS sequence"/>
</dbReference>
<dbReference type="OrthoDB" id="7206705at2"/>
<dbReference type="RefSeq" id="WP_074206306.1">
    <property type="nucleotide sequence ID" value="NZ_FSQW01000002.1"/>
</dbReference>
<evidence type="ECO:0000313" key="3">
    <source>
        <dbReference type="Proteomes" id="UP000185192"/>
    </source>
</evidence>
<dbReference type="STRING" id="1123272.SAMN02745824_3450"/>
<protein>
    <submittedName>
        <fullName evidence="2">Intracellular sulfur oxidation protein, DsrE/DsrF family</fullName>
    </submittedName>
</protein>
<evidence type="ECO:0000256" key="1">
    <source>
        <dbReference type="SAM" id="SignalP"/>
    </source>
</evidence>
<evidence type="ECO:0000313" key="2">
    <source>
        <dbReference type="EMBL" id="SIO23066.1"/>
    </source>
</evidence>
<feature type="signal peptide" evidence="1">
    <location>
        <begin position="1"/>
        <end position="21"/>
    </location>
</feature>
<dbReference type="AlphaFoldDB" id="A0A1N6HTJ8"/>
<dbReference type="SUPFAM" id="SSF75169">
    <property type="entry name" value="DsrEFH-like"/>
    <property type="match status" value="1"/>
</dbReference>